<protein>
    <submittedName>
        <fullName evidence="1">Uncharacterized protein</fullName>
    </submittedName>
</protein>
<dbReference type="Proteomes" id="UP001179830">
    <property type="component" value="Chromosome"/>
</dbReference>
<proteinExistence type="predicted"/>
<evidence type="ECO:0000313" key="2">
    <source>
        <dbReference type="Proteomes" id="UP001179830"/>
    </source>
</evidence>
<gene>
    <name evidence="1" type="ORF">QEN58_06475</name>
</gene>
<sequence>MKNKKFAVDFDTPADIHPCNVYVGPSRGYSGYQAVVILYVSSRTGEFNSPEGIAMSFDVENNLFRTEQEAIDWAENWIINKAKTSIILREVDNT</sequence>
<accession>A0ABY8LQL0</accession>
<dbReference type="EMBL" id="CP122961">
    <property type="protein sequence ID" value="WGI26701.1"/>
    <property type="molecule type" value="Genomic_DNA"/>
</dbReference>
<name>A0ABY8LQL0_9GAMM</name>
<dbReference type="RefSeq" id="WP_280106310.1">
    <property type="nucleotide sequence ID" value="NZ_CP122961.1"/>
</dbReference>
<keyword evidence="2" id="KW-1185">Reference proteome</keyword>
<evidence type="ECO:0000313" key="1">
    <source>
        <dbReference type="EMBL" id="WGI26701.1"/>
    </source>
</evidence>
<reference evidence="1" key="1">
    <citation type="submission" date="2023-04" db="EMBL/GenBank/DDBJ databases">
        <title>Complete genome sequence of Halomonas alkaliantarctica MSP3 isolated from marine sediment, Jeju Island.</title>
        <authorList>
            <person name="Park S.-J."/>
        </authorList>
    </citation>
    <scope>NUCLEOTIDE SEQUENCE</scope>
    <source>
        <strain evidence="1">MSP3</strain>
    </source>
</reference>
<organism evidence="1 2">
    <name type="scientific">Halomonas alkaliantarctica</name>
    <dbReference type="NCBI Taxonomy" id="232346"/>
    <lineage>
        <taxon>Bacteria</taxon>
        <taxon>Pseudomonadati</taxon>
        <taxon>Pseudomonadota</taxon>
        <taxon>Gammaproteobacteria</taxon>
        <taxon>Oceanospirillales</taxon>
        <taxon>Halomonadaceae</taxon>
        <taxon>Halomonas</taxon>
    </lineage>
</organism>